<dbReference type="SUPFAM" id="SSF46689">
    <property type="entry name" value="Homeodomain-like"/>
    <property type="match status" value="1"/>
</dbReference>
<dbReference type="Pfam" id="PF00440">
    <property type="entry name" value="TetR_N"/>
    <property type="match status" value="1"/>
</dbReference>
<dbReference type="PROSITE" id="PS50977">
    <property type="entry name" value="HTH_TETR_2"/>
    <property type="match status" value="1"/>
</dbReference>
<name>A0ABV9LRA6_9ALTE</name>
<keyword evidence="1" id="KW-0805">Transcription regulation</keyword>
<protein>
    <submittedName>
        <fullName evidence="6">TetR/AcrR family transcriptional regulator</fullName>
    </submittedName>
</protein>
<comment type="caution">
    <text evidence="6">The sequence shown here is derived from an EMBL/GenBank/DDBJ whole genome shotgun (WGS) entry which is preliminary data.</text>
</comment>
<keyword evidence="2 4" id="KW-0238">DNA-binding</keyword>
<feature type="domain" description="HTH tetR-type" evidence="5">
    <location>
        <begin position="1"/>
        <end position="49"/>
    </location>
</feature>
<evidence type="ECO:0000256" key="3">
    <source>
        <dbReference type="ARBA" id="ARBA00023163"/>
    </source>
</evidence>
<dbReference type="RefSeq" id="WP_382405682.1">
    <property type="nucleotide sequence ID" value="NZ_JBHSGU010000002.1"/>
</dbReference>
<dbReference type="SUPFAM" id="SSF48498">
    <property type="entry name" value="Tetracyclin repressor-like, C-terminal domain"/>
    <property type="match status" value="1"/>
</dbReference>
<sequence length="186" mass="20765">MLFIEHGFDKVSTTSLAKEAKISKSTLYNRFGNMQGVLDAIMATEEAKIEKNVPLNAKSMEEFIASLEKLGCNLLHFLNEPHVAKLDNMFAERSRDNPKSGVRFFAQSYQQTLNIIHTILENAKLNGFLLPSVDTDLLAEVLLAGWEGFGHTKARFSVVKVPYEQVESRIKAVNKLLISPLVVDAV</sequence>
<dbReference type="InterPro" id="IPR009057">
    <property type="entry name" value="Homeodomain-like_sf"/>
</dbReference>
<evidence type="ECO:0000313" key="7">
    <source>
        <dbReference type="Proteomes" id="UP001595897"/>
    </source>
</evidence>
<dbReference type="PANTHER" id="PTHR30055">
    <property type="entry name" value="HTH-TYPE TRANSCRIPTIONAL REGULATOR RUTR"/>
    <property type="match status" value="1"/>
</dbReference>
<keyword evidence="7" id="KW-1185">Reference proteome</keyword>
<evidence type="ECO:0000256" key="1">
    <source>
        <dbReference type="ARBA" id="ARBA00023015"/>
    </source>
</evidence>
<evidence type="ECO:0000256" key="2">
    <source>
        <dbReference type="ARBA" id="ARBA00023125"/>
    </source>
</evidence>
<evidence type="ECO:0000259" key="5">
    <source>
        <dbReference type="PROSITE" id="PS50977"/>
    </source>
</evidence>
<evidence type="ECO:0000256" key="4">
    <source>
        <dbReference type="PROSITE-ProRule" id="PRU00335"/>
    </source>
</evidence>
<gene>
    <name evidence="6" type="ORF">ACFO4O_02260</name>
</gene>
<dbReference type="InterPro" id="IPR036271">
    <property type="entry name" value="Tet_transcr_reg_TetR-rel_C_sf"/>
</dbReference>
<dbReference type="InterPro" id="IPR001647">
    <property type="entry name" value="HTH_TetR"/>
</dbReference>
<evidence type="ECO:0000313" key="6">
    <source>
        <dbReference type="EMBL" id="MFC4698982.1"/>
    </source>
</evidence>
<dbReference type="EMBL" id="JBHSGU010000002">
    <property type="protein sequence ID" value="MFC4698982.1"/>
    <property type="molecule type" value="Genomic_DNA"/>
</dbReference>
<dbReference type="InterPro" id="IPR050109">
    <property type="entry name" value="HTH-type_TetR-like_transc_reg"/>
</dbReference>
<dbReference type="PANTHER" id="PTHR30055:SF234">
    <property type="entry name" value="HTH-TYPE TRANSCRIPTIONAL REGULATOR BETI"/>
    <property type="match status" value="1"/>
</dbReference>
<feature type="DNA-binding region" description="H-T-H motif" evidence="4">
    <location>
        <begin position="12"/>
        <end position="31"/>
    </location>
</feature>
<accession>A0ABV9LRA6</accession>
<organism evidence="6 7">
    <name type="scientific">Glaciecola siphonariae</name>
    <dbReference type="NCBI Taxonomy" id="521012"/>
    <lineage>
        <taxon>Bacteria</taxon>
        <taxon>Pseudomonadati</taxon>
        <taxon>Pseudomonadota</taxon>
        <taxon>Gammaproteobacteria</taxon>
        <taxon>Alteromonadales</taxon>
        <taxon>Alteromonadaceae</taxon>
        <taxon>Glaciecola</taxon>
    </lineage>
</organism>
<keyword evidence="3" id="KW-0804">Transcription</keyword>
<proteinExistence type="predicted"/>
<reference evidence="7" key="1">
    <citation type="journal article" date="2019" name="Int. J. Syst. Evol. Microbiol.">
        <title>The Global Catalogue of Microorganisms (GCM) 10K type strain sequencing project: providing services to taxonomists for standard genome sequencing and annotation.</title>
        <authorList>
            <consortium name="The Broad Institute Genomics Platform"/>
            <consortium name="The Broad Institute Genome Sequencing Center for Infectious Disease"/>
            <person name="Wu L."/>
            <person name="Ma J."/>
        </authorList>
    </citation>
    <scope>NUCLEOTIDE SEQUENCE [LARGE SCALE GENOMIC DNA]</scope>
    <source>
        <strain evidence="7">KACC 12507</strain>
    </source>
</reference>
<dbReference type="Gene3D" id="1.10.357.10">
    <property type="entry name" value="Tetracycline Repressor, domain 2"/>
    <property type="match status" value="1"/>
</dbReference>
<dbReference type="Proteomes" id="UP001595897">
    <property type="component" value="Unassembled WGS sequence"/>
</dbReference>